<organism evidence="1 2">
    <name type="scientific">Brassica cretica</name>
    <name type="common">Mustard</name>
    <dbReference type="NCBI Taxonomy" id="69181"/>
    <lineage>
        <taxon>Eukaryota</taxon>
        <taxon>Viridiplantae</taxon>
        <taxon>Streptophyta</taxon>
        <taxon>Embryophyta</taxon>
        <taxon>Tracheophyta</taxon>
        <taxon>Spermatophyta</taxon>
        <taxon>Magnoliopsida</taxon>
        <taxon>eudicotyledons</taxon>
        <taxon>Gunneridae</taxon>
        <taxon>Pentapetalae</taxon>
        <taxon>rosids</taxon>
        <taxon>malvids</taxon>
        <taxon>Brassicales</taxon>
        <taxon>Brassicaceae</taxon>
        <taxon>Brassiceae</taxon>
        <taxon>Brassica</taxon>
    </lineage>
</organism>
<gene>
    <name evidence="1" type="ORF">F2Q68_00038712</name>
</gene>
<proteinExistence type="predicted"/>
<dbReference type="Proteomes" id="UP000712281">
    <property type="component" value="Unassembled WGS sequence"/>
</dbReference>
<evidence type="ECO:0000313" key="2">
    <source>
        <dbReference type="Proteomes" id="UP000712281"/>
    </source>
</evidence>
<dbReference type="AlphaFoldDB" id="A0A8S9MRK1"/>
<sequence length="68" mass="8162">MVIIENLRQISAVVVVFDDDRLKKKLPLLQCHVWWSDILLLSLSHWIRHLAEEEKLKERDEEAKSRKL</sequence>
<reference evidence="1" key="1">
    <citation type="submission" date="2019-12" db="EMBL/GenBank/DDBJ databases">
        <title>Genome sequencing and annotation of Brassica cretica.</title>
        <authorList>
            <person name="Studholme D.J."/>
            <person name="Sarris P.F."/>
        </authorList>
    </citation>
    <scope>NUCLEOTIDE SEQUENCE</scope>
    <source>
        <strain evidence="1">PFS-001/15</strain>
        <tissue evidence="1">Leaf</tissue>
    </source>
</reference>
<comment type="caution">
    <text evidence="1">The sequence shown here is derived from an EMBL/GenBank/DDBJ whole genome shotgun (WGS) entry which is preliminary data.</text>
</comment>
<dbReference type="EMBL" id="QGKW02000007">
    <property type="protein sequence ID" value="KAF2620491.1"/>
    <property type="molecule type" value="Genomic_DNA"/>
</dbReference>
<protein>
    <submittedName>
        <fullName evidence="1">Uncharacterized protein</fullName>
    </submittedName>
</protein>
<accession>A0A8S9MRK1</accession>
<evidence type="ECO:0000313" key="1">
    <source>
        <dbReference type="EMBL" id="KAF2620491.1"/>
    </source>
</evidence>
<name>A0A8S9MRK1_BRACR</name>